<feature type="transmembrane region" description="Helical" evidence="1">
    <location>
        <begin position="78"/>
        <end position="101"/>
    </location>
</feature>
<dbReference type="PIRSF" id="PIRSF038973">
    <property type="entry name" value="SpoIIM"/>
    <property type="match status" value="1"/>
</dbReference>
<dbReference type="EMBL" id="JAMDLW010000006">
    <property type="protein sequence ID" value="MCY9519225.1"/>
    <property type="molecule type" value="Genomic_DNA"/>
</dbReference>
<keyword evidence="3" id="KW-1185">Reference proteome</keyword>
<keyword evidence="1" id="KW-1133">Transmembrane helix</keyword>
<protein>
    <submittedName>
        <fullName evidence="2">Stage II sporulation protein M</fullName>
    </submittedName>
</protein>
<keyword evidence="1" id="KW-0812">Transmembrane</keyword>
<proteinExistence type="predicted"/>
<accession>A0ABT4DR48</accession>
<dbReference type="Proteomes" id="UP001207626">
    <property type="component" value="Unassembled WGS sequence"/>
</dbReference>
<keyword evidence="1" id="KW-0472">Membrane</keyword>
<dbReference type="InterPro" id="IPR014196">
    <property type="entry name" value="SpoIIM"/>
</dbReference>
<dbReference type="RefSeq" id="WP_087433180.1">
    <property type="nucleotide sequence ID" value="NZ_JAMDLV010000064.1"/>
</dbReference>
<feature type="transmembrane region" description="Helical" evidence="1">
    <location>
        <begin position="135"/>
        <end position="155"/>
    </location>
</feature>
<dbReference type="NCBIfam" id="TIGR02831">
    <property type="entry name" value="spo_II_M"/>
    <property type="match status" value="1"/>
</dbReference>
<reference evidence="2 3" key="1">
    <citation type="submission" date="2022-05" db="EMBL/GenBank/DDBJ databases">
        <title>Genome Sequencing of Bee-Associated Microbes.</title>
        <authorList>
            <person name="Dunlap C."/>
        </authorList>
    </citation>
    <scope>NUCLEOTIDE SEQUENCE [LARGE SCALE GENOMIC DNA]</scope>
    <source>
        <strain evidence="2 3">NRRL NRS-1438</strain>
    </source>
</reference>
<dbReference type="Pfam" id="PF01944">
    <property type="entry name" value="SpoIIM"/>
    <property type="match status" value="1"/>
</dbReference>
<feature type="transmembrane region" description="Helical" evidence="1">
    <location>
        <begin position="108"/>
        <end position="129"/>
    </location>
</feature>
<comment type="caution">
    <text evidence="2">The sequence shown here is derived from an EMBL/GenBank/DDBJ whole genome shotgun (WGS) entry which is preliminary data.</text>
</comment>
<name>A0ABT4DR48_9BACL</name>
<evidence type="ECO:0000313" key="2">
    <source>
        <dbReference type="EMBL" id="MCY9519225.1"/>
    </source>
</evidence>
<evidence type="ECO:0000256" key="1">
    <source>
        <dbReference type="SAM" id="Phobius"/>
    </source>
</evidence>
<organism evidence="2 3">
    <name type="scientific">Paenibacillus apiarius</name>
    <dbReference type="NCBI Taxonomy" id="46240"/>
    <lineage>
        <taxon>Bacteria</taxon>
        <taxon>Bacillati</taxon>
        <taxon>Bacillota</taxon>
        <taxon>Bacilli</taxon>
        <taxon>Bacillales</taxon>
        <taxon>Paenibacillaceae</taxon>
        <taxon>Paenibacillus</taxon>
    </lineage>
</organism>
<sequence>MKPLAHSLRAQLHLYIFVSVLFLVGVVFGALLVNALTLEQQQDIGSHIGHFFTTIDQDGASANGGEVFLDSALFYLKWIAVIALLGISIVGFPIVLALVFAKGVFVGFTVGTLVGQYAWKGALFALVSVAPHNMIAIPLIMIASVASMAFAMYVLKHRLFMPKLQSLREPIGRFCALQASAALGMGAVAAVVTWISPGLMKWAAPFLIG</sequence>
<evidence type="ECO:0000313" key="3">
    <source>
        <dbReference type="Proteomes" id="UP001207626"/>
    </source>
</evidence>
<feature type="transmembrane region" description="Helical" evidence="1">
    <location>
        <begin position="12"/>
        <end position="33"/>
    </location>
</feature>
<gene>
    <name evidence="2" type="primary">spoIIM</name>
    <name evidence="2" type="ORF">M5X09_05945</name>
</gene>
<dbReference type="InterPro" id="IPR002798">
    <property type="entry name" value="SpoIIM-like"/>
</dbReference>
<feature type="transmembrane region" description="Helical" evidence="1">
    <location>
        <begin position="176"/>
        <end position="196"/>
    </location>
</feature>